<evidence type="ECO:0000313" key="2">
    <source>
        <dbReference type="EMBL" id="KIY43256.1"/>
    </source>
</evidence>
<dbReference type="EMBL" id="KN882113">
    <property type="protein sequence ID" value="KIY43256.1"/>
    <property type="molecule type" value="Genomic_DNA"/>
</dbReference>
<evidence type="ECO:0000313" key="3">
    <source>
        <dbReference type="Proteomes" id="UP000054144"/>
    </source>
</evidence>
<organism evidence="2 3">
    <name type="scientific">Fistulina hepatica ATCC 64428</name>
    <dbReference type="NCBI Taxonomy" id="1128425"/>
    <lineage>
        <taxon>Eukaryota</taxon>
        <taxon>Fungi</taxon>
        <taxon>Dikarya</taxon>
        <taxon>Basidiomycota</taxon>
        <taxon>Agaricomycotina</taxon>
        <taxon>Agaricomycetes</taxon>
        <taxon>Agaricomycetidae</taxon>
        <taxon>Agaricales</taxon>
        <taxon>Fistulinaceae</taxon>
        <taxon>Fistulina</taxon>
    </lineage>
</organism>
<gene>
    <name evidence="2" type="ORF">FISHEDRAFT_62825</name>
</gene>
<proteinExistence type="predicted"/>
<feature type="region of interest" description="Disordered" evidence="1">
    <location>
        <begin position="267"/>
        <end position="296"/>
    </location>
</feature>
<dbReference type="Proteomes" id="UP000054144">
    <property type="component" value="Unassembled WGS sequence"/>
</dbReference>
<protein>
    <submittedName>
        <fullName evidence="2">Uncharacterized protein</fullName>
    </submittedName>
</protein>
<accession>A0A0D7A2T1</accession>
<evidence type="ECO:0000256" key="1">
    <source>
        <dbReference type="SAM" id="MobiDB-lite"/>
    </source>
</evidence>
<dbReference type="AlphaFoldDB" id="A0A0D7A2T1"/>
<name>A0A0D7A2T1_9AGAR</name>
<sequence>MYCTKKFSPQASKTPHSIGSFGSEFNQNAAKAYRDGRYGELKGEAREKLRQQWMTDLRLLNCKSPQEIVQDAKNVLTQAQGMKWLLNMISVMKQSVPPENLKNAWVTECARLLKCVRQVANGVELPEAGTSASIPMSAMPGHEDQTEVAIRKNPANTSRDLEVKHLREVLSPHFIELCGADAICDGRTKASGFVWHKLCDYMVKNDKIIINWPGSPPTPAKSLWDMDIDTIRKLLRQCDKRKAEWPTIEDMSTGISNDYRRASNAMKTWAAKKKNPAPRSNTDGSLRSLLLASREP</sequence>
<keyword evidence="3" id="KW-1185">Reference proteome</keyword>
<reference evidence="2 3" key="1">
    <citation type="journal article" date="2015" name="Fungal Genet. Biol.">
        <title>Evolution of novel wood decay mechanisms in Agaricales revealed by the genome sequences of Fistulina hepatica and Cylindrobasidium torrendii.</title>
        <authorList>
            <person name="Floudas D."/>
            <person name="Held B.W."/>
            <person name="Riley R."/>
            <person name="Nagy L.G."/>
            <person name="Koehler G."/>
            <person name="Ransdell A.S."/>
            <person name="Younus H."/>
            <person name="Chow J."/>
            <person name="Chiniquy J."/>
            <person name="Lipzen A."/>
            <person name="Tritt A."/>
            <person name="Sun H."/>
            <person name="Haridas S."/>
            <person name="LaButti K."/>
            <person name="Ohm R.A."/>
            <person name="Kues U."/>
            <person name="Blanchette R.A."/>
            <person name="Grigoriev I.V."/>
            <person name="Minto R.E."/>
            <person name="Hibbett D.S."/>
        </authorList>
    </citation>
    <scope>NUCLEOTIDE SEQUENCE [LARGE SCALE GENOMIC DNA]</scope>
    <source>
        <strain evidence="2 3">ATCC 64428</strain>
    </source>
</reference>